<sequence length="50" mass="5664">MLHPYVNDYKGSCPLFKVTGLPFRPSPRIDNLPTSLIHTIYRCVHCGFSA</sequence>
<evidence type="ECO:0000313" key="1">
    <source>
        <dbReference type="EMBL" id="CDW46074.1"/>
    </source>
</evidence>
<protein>
    <submittedName>
        <fullName evidence="1">Uncharacterized protein</fullName>
    </submittedName>
</protein>
<organism evidence="1">
    <name type="scientific">Lepeophtheirus salmonis</name>
    <name type="common">Salmon louse</name>
    <name type="synonym">Caligus salmonis</name>
    <dbReference type="NCBI Taxonomy" id="72036"/>
    <lineage>
        <taxon>Eukaryota</taxon>
        <taxon>Metazoa</taxon>
        <taxon>Ecdysozoa</taxon>
        <taxon>Arthropoda</taxon>
        <taxon>Crustacea</taxon>
        <taxon>Multicrustacea</taxon>
        <taxon>Hexanauplia</taxon>
        <taxon>Copepoda</taxon>
        <taxon>Siphonostomatoida</taxon>
        <taxon>Caligidae</taxon>
        <taxon>Lepeophtheirus</taxon>
    </lineage>
</organism>
<reference evidence="1" key="1">
    <citation type="submission" date="2014-05" db="EMBL/GenBank/DDBJ databases">
        <authorList>
            <person name="Chronopoulou M."/>
        </authorList>
    </citation>
    <scope>NUCLEOTIDE SEQUENCE</scope>
    <source>
        <tissue evidence="1">Whole organism</tissue>
    </source>
</reference>
<proteinExistence type="predicted"/>
<dbReference type="EMBL" id="HACA01028713">
    <property type="protein sequence ID" value="CDW46074.1"/>
    <property type="molecule type" value="Transcribed_RNA"/>
</dbReference>
<accession>A0A0K2V6G6</accession>
<dbReference type="AlphaFoldDB" id="A0A0K2V6G6"/>
<name>A0A0K2V6G6_LEPSM</name>